<dbReference type="SUPFAM" id="SSF64182">
    <property type="entry name" value="DHH phosphoesterases"/>
    <property type="match status" value="1"/>
</dbReference>
<keyword evidence="1 6" id="KW-0808">Transferase</keyword>
<keyword evidence="4 6" id="KW-0173">Coenzyme A biosynthesis</keyword>
<protein>
    <recommendedName>
        <fullName evidence="6">GTP-dependent dephospho-CoA kinase</fullName>
        <ecNumber evidence="6">2.7.1.237</ecNumber>
    </recommendedName>
    <alternativeName>
        <fullName evidence="6">Dephospho-coenzyme A kinase</fullName>
        <shortName evidence="6">DPCK</shortName>
    </alternativeName>
</protein>
<evidence type="ECO:0000256" key="2">
    <source>
        <dbReference type="ARBA" id="ARBA00022741"/>
    </source>
</evidence>
<keyword evidence="10" id="KW-1185">Reference proteome</keyword>
<feature type="binding site" evidence="6">
    <location>
        <position position="43"/>
    </location>
    <ligand>
        <name>GTP</name>
        <dbReference type="ChEBI" id="CHEBI:37565"/>
    </ligand>
</feature>
<comment type="caution">
    <text evidence="6">Lacks conserved residue(s) required for the propagation of feature annotation.</text>
</comment>
<evidence type="ECO:0000259" key="7">
    <source>
        <dbReference type="Pfam" id="PF01368"/>
    </source>
</evidence>
<feature type="binding site" evidence="6">
    <location>
        <position position="62"/>
    </location>
    <ligand>
        <name>GTP</name>
        <dbReference type="ChEBI" id="CHEBI:37565"/>
    </ligand>
</feature>
<evidence type="ECO:0000256" key="4">
    <source>
        <dbReference type="ARBA" id="ARBA00022993"/>
    </source>
</evidence>
<reference evidence="9 10" key="1">
    <citation type="journal article" name="Nat. Commun.">
        <title>Undinarchaeota illuminate DPANN phylogeny and the impact of gene transfer on archaeal evolution.</title>
        <authorList>
            <person name="Dombrowski N."/>
            <person name="Williams T.A."/>
            <person name="Sun J."/>
            <person name="Woodcroft B.J."/>
            <person name="Lee J.H."/>
            <person name="Minh B.Q."/>
            <person name="Rinke C."/>
            <person name="Spang A."/>
        </authorList>
    </citation>
    <scope>NUCLEOTIDE SEQUENCE [LARGE SCALE GENOMIC DNA]</scope>
    <source>
        <strain evidence="9">MAG_bin1129</strain>
    </source>
</reference>
<dbReference type="Gene3D" id="3.10.310.30">
    <property type="match status" value="1"/>
</dbReference>
<accession>A0A832V0A0</accession>
<dbReference type="PANTHER" id="PTHR40732:SF1">
    <property type="entry name" value="GTP-DEPENDENT DEPHOSPHO-COA KINASE"/>
    <property type="match status" value="1"/>
</dbReference>
<evidence type="ECO:0000256" key="3">
    <source>
        <dbReference type="ARBA" id="ARBA00022777"/>
    </source>
</evidence>
<gene>
    <name evidence="9" type="ORF">H1016_03170</name>
</gene>
<keyword evidence="2 6" id="KW-0547">Nucleotide-binding</keyword>
<evidence type="ECO:0000313" key="10">
    <source>
        <dbReference type="Proteomes" id="UP000646946"/>
    </source>
</evidence>
<evidence type="ECO:0000256" key="1">
    <source>
        <dbReference type="ARBA" id="ARBA00022679"/>
    </source>
</evidence>
<dbReference type="GO" id="GO:0016301">
    <property type="term" value="F:kinase activity"/>
    <property type="evidence" value="ECO:0007669"/>
    <property type="project" value="UniProtKB-UniRule"/>
</dbReference>
<keyword evidence="3 6" id="KW-0418">Kinase</keyword>
<dbReference type="Proteomes" id="UP000646946">
    <property type="component" value="Unassembled WGS sequence"/>
</dbReference>
<evidence type="ECO:0000259" key="8">
    <source>
        <dbReference type="Pfam" id="PF02272"/>
    </source>
</evidence>
<dbReference type="Pfam" id="PF04019">
    <property type="entry name" value="DUF359"/>
    <property type="match status" value="1"/>
</dbReference>
<dbReference type="InterPro" id="IPR003156">
    <property type="entry name" value="DHHA1_dom"/>
</dbReference>
<name>A0A832V0A0_9ARCH</name>
<dbReference type="EC" id="2.7.1.237" evidence="6"/>
<comment type="pathway">
    <text evidence="6">Cofactor biosynthesis; coenzyme A biosynthesis.</text>
</comment>
<organism evidence="9 10">
    <name type="scientific">Candidatus Naiadarchaeum limnaeum</name>
    <dbReference type="NCBI Taxonomy" id="2756139"/>
    <lineage>
        <taxon>Archaea</taxon>
        <taxon>Candidatus Undinarchaeota</taxon>
        <taxon>Candidatus Undinarchaeia</taxon>
        <taxon>Candidatus Naiadarchaeales</taxon>
        <taxon>Candidatus Naiadarchaeaceae</taxon>
        <taxon>Candidatus Naiadarchaeum</taxon>
    </lineage>
</organism>
<sequence length="495" mass="55654">MISDLVVNEEIKKYVRKPLGKIIRESQLSANFKGNVICVGDKVTLTCAKLQLMPKVAIVDYKVMRKKISAKDKRQLKKYGTIKLRAKNKAGTISLEAWNKVREALEFTGAIVKVEIDGEEDLLTLAAILNGDVGDTVIYGQPGKGIVVVQITEKKKQEIADMLIQEKAREFLKKFKGTTVIVHDSDADGMSSAVMFTHYVGKRKNKVIQRTSDGATISPHLKEEITGLNANNLIILDLGGEARNTIKELSQRMNVLIIDHHKMFEDDFGKALYLNPQFFNVPDDYTSPTSFLSWQICRNIDWLAAAGIIADKGFLPAQEFLKKVKKKYSKINLNYLVDLLNAADAKEKTKEAVQILLKSKSPQDLINSEIARWEKEVNGEISRLVEEHKQKALFIAGGKVILYEVTPKFYLRGEIANKIQEIYPDKIVIIGEIENGHYVMSFRTVKVNISFPDLIKKAIQTLEGAHGGGHAKAAGCKIRLVDKEKFLRRFIENLK</sequence>
<dbReference type="HAMAP" id="MF_00590">
    <property type="entry name" value="Dephospho_CoA_kinase_GTP_dep"/>
    <property type="match status" value="1"/>
</dbReference>
<comment type="caution">
    <text evidence="9">The sequence shown here is derived from an EMBL/GenBank/DDBJ whole genome shotgun (WGS) entry which is preliminary data.</text>
</comment>
<dbReference type="UniPathway" id="UPA00241"/>
<proteinExistence type="inferred from homology"/>
<dbReference type="InterPro" id="IPR038763">
    <property type="entry name" value="DHH_sf"/>
</dbReference>
<feature type="binding site" evidence="6">
    <location>
        <position position="120"/>
    </location>
    <ligand>
        <name>GTP</name>
        <dbReference type="ChEBI" id="CHEBI:37565"/>
    </ligand>
</feature>
<evidence type="ECO:0000313" key="9">
    <source>
        <dbReference type="EMBL" id="HIK00514.1"/>
    </source>
</evidence>
<comment type="similarity">
    <text evidence="6">Belongs to the GTP-dependent DPCK family.</text>
</comment>
<feature type="binding site" evidence="6">
    <location>
        <position position="60"/>
    </location>
    <ligand>
        <name>GTP</name>
        <dbReference type="ChEBI" id="CHEBI:37565"/>
    </ligand>
</feature>
<dbReference type="EMBL" id="DVAB01000025">
    <property type="protein sequence ID" value="HIK00514.1"/>
    <property type="molecule type" value="Genomic_DNA"/>
</dbReference>
<comment type="catalytic activity">
    <reaction evidence="6">
        <text>3'-dephospho-CoA + GTP = GDP + CoA + H(+)</text>
        <dbReference type="Rhea" id="RHEA:61156"/>
        <dbReference type="ChEBI" id="CHEBI:15378"/>
        <dbReference type="ChEBI" id="CHEBI:37565"/>
        <dbReference type="ChEBI" id="CHEBI:57287"/>
        <dbReference type="ChEBI" id="CHEBI:57328"/>
        <dbReference type="ChEBI" id="CHEBI:58189"/>
        <dbReference type="EC" id="2.7.1.237"/>
    </reaction>
</comment>
<dbReference type="InterPro" id="IPR007164">
    <property type="entry name" value="GTP-dep_dephospho-CoA_kin"/>
</dbReference>
<dbReference type="AlphaFoldDB" id="A0A832V0A0"/>
<feature type="domain" description="DHHA1" evidence="8">
    <location>
        <begin position="413"/>
        <end position="492"/>
    </location>
</feature>
<feature type="binding site" evidence="6">
    <location>
        <position position="41"/>
    </location>
    <ligand>
        <name>GTP</name>
        <dbReference type="ChEBI" id="CHEBI:37565"/>
    </ligand>
</feature>
<dbReference type="GO" id="GO:0003676">
    <property type="term" value="F:nucleic acid binding"/>
    <property type="evidence" value="ECO:0007669"/>
    <property type="project" value="InterPro"/>
</dbReference>
<dbReference type="GO" id="GO:0005525">
    <property type="term" value="F:GTP binding"/>
    <property type="evidence" value="ECO:0007669"/>
    <property type="project" value="UniProtKB-UniRule"/>
</dbReference>
<dbReference type="PANTHER" id="PTHR40732">
    <property type="entry name" value="UPF0218 PROTEIN TK1697"/>
    <property type="match status" value="1"/>
</dbReference>
<dbReference type="Pfam" id="PF01368">
    <property type="entry name" value="DHH"/>
    <property type="match status" value="1"/>
</dbReference>
<evidence type="ECO:0000256" key="5">
    <source>
        <dbReference type="ARBA" id="ARBA00023134"/>
    </source>
</evidence>
<dbReference type="InterPro" id="IPR001667">
    <property type="entry name" value="DDH_dom"/>
</dbReference>
<dbReference type="GO" id="GO:0015937">
    <property type="term" value="P:coenzyme A biosynthetic process"/>
    <property type="evidence" value="ECO:0007669"/>
    <property type="project" value="UniProtKB-UniRule"/>
</dbReference>
<evidence type="ECO:0000256" key="6">
    <source>
        <dbReference type="HAMAP-Rule" id="MF_00590"/>
    </source>
</evidence>
<comment type="function">
    <text evidence="6">Catalyzes the GTP-dependent phosphorylation of the 3'-hydroxyl group of dephosphocoenzyme A to form coenzyme A (CoA).</text>
</comment>
<dbReference type="Gene3D" id="3.90.1640.30">
    <property type="match status" value="1"/>
</dbReference>
<feature type="domain" description="DDH" evidence="7">
    <location>
        <begin position="180"/>
        <end position="268"/>
    </location>
</feature>
<keyword evidence="5 6" id="KW-0342">GTP-binding</keyword>
<dbReference type="Pfam" id="PF02272">
    <property type="entry name" value="DHHA1"/>
    <property type="match status" value="1"/>
</dbReference>